<dbReference type="EMBL" id="CP000613">
    <property type="protein sequence ID" value="ACI99436.1"/>
    <property type="molecule type" value="Genomic_DNA"/>
</dbReference>
<dbReference type="InterPro" id="IPR018691">
    <property type="entry name" value="DUF2188"/>
</dbReference>
<evidence type="ECO:0008006" key="3">
    <source>
        <dbReference type="Google" id="ProtNLM"/>
    </source>
</evidence>
<gene>
    <name evidence="1" type="ordered locus">RC1_2045</name>
</gene>
<dbReference type="RefSeq" id="WP_012567221.1">
    <property type="nucleotide sequence ID" value="NC_011420.2"/>
</dbReference>
<proteinExistence type="predicted"/>
<accession>B6IP16</accession>
<dbReference type="AlphaFoldDB" id="B6IP16"/>
<keyword evidence="2" id="KW-1185">Reference proteome</keyword>
<evidence type="ECO:0000313" key="1">
    <source>
        <dbReference type="EMBL" id="ACI99436.1"/>
    </source>
</evidence>
<protein>
    <recommendedName>
        <fullName evidence="3">DUF2188 domain-containing protein</fullName>
    </recommendedName>
</protein>
<dbReference type="Proteomes" id="UP000001591">
    <property type="component" value="Chromosome"/>
</dbReference>
<reference evidence="1 2" key="1">
    <citation type="journal article" date="2010" name="BMC Genomics">
        <title>Metabolic flexibility revealed in the genome of the cyst-forming alpha-1 proteobacterium Rhodospirillum centenum.</title>
        <authorList>
            <person name="Lu Y.K."/>
            <person name="Marden J."/>
            <person name="Han M."/>
            <person name="Swingley W.D."/>
            <person name="Mastrian S.D."/>
            <person name="Chowdhury S.R."/>
            <person name="Hao J."/>
            <person name="Helmy T."/>
            <person name="Kim S."/>
            <person name="Kurdoglu A.A."/>
            <person name="Matthies H.J."/>
            <person name="Rollo D."/>
            <person name="Stothard P."/>
            <person name="Blankenship R.E."/>
            <person name="Bauer C.E."/>
            <person name="Touchman J.W."/>
        </authorList>
    </citation>
    <scope>NUCLEOTIDE SEQUENCE [LARGE SCALE GENOMIC DNA]</scope>
    <source>
        <strain evidence="2">ATCC 51521 / SW</strain>
    </source>
</reference>
<dbReference type="Pfam" id="PF09954">
    <property type="entry name" value="DUF2188"/>
    <property type="match status" value="1"/>
</dbReference>
<dbReference type="HOGENOM" id="CLU_179056_2_2_5"/>
<organism evidence="1 2">
    <name type="scientific">Rhodospirillum centenum (strain ATCC 51521 / SW)</name>
    <dbReference type="NCBI Taxonomy" id="414684"/>
    <lineage>
        <taxon>Bacteria</taxon>
        <taxon>Pseudomonadati</taxon>
        <taxon>Pseudomonadota</taxon>
        <taxon>Alphaproteobacteria</taxon>
        <taxon>Rhodospirillales</taxon>
        <taxon>Rhodospirillaceae</taxon>
        <taxon>Rhodospirillum</taxon>
    </lineage>
</organism>
<sequence length="69" mass="7665">MKNAHHVIPSADGSWNVRRSGAARASRRFDSQADAIRYATDKARKAQGELYIHRRDGVVVGRDSFGPAR</sequence>
<dbReference type="STRING" id="414684.RC1_2045"/>
<name>B6IP16_RHOCS</name>
<dbReference type="KEGG" id="rce:RC1_2045"/>
<evidence type="ECO:0000313" key="2">
    <source>
        <dbReference type="Proteomes" id="UP000001591"/>
    </source>
</evidence>
<dbReference type="OrthoDB" id="8858565at2"/>